<dbReference type="PANTHER" id="PTHR35826:SF1">
    <property type="entry name" value="PROTEIN ATP6V1FNB-LIKE"/>
    <property type="match status" value="1"/>
</dbReference>
<dbReference type="GeneID" id="100366722"/>
<dbReference type="Proteomes" id="UP000694865">
    <property type="component" value="Unplaced"/>
</dbReference>
<sequence>MSRVSLDTQKQNFLVESIEKEMMHRLRWQTKYSKEFAKQFYRDSELKRVETPKERPTRAKLLHLQQPKRNHLQYVSKIKRFDEEKVEQQKEKSSPPLTTEMRPVSMKTKSLLYQGFSKIGEGRQSYLHARKQKKPYDRYEFPVTNSWEYGWKIDDYMKYYTPSKHGVSHVVQDTFYRPNGVPLDESEFQR</sequence>
<keyword evidence="2" id="KW-1185">Reference proteome</keyword>
<dbReference type="Pfam" id="PF22589">
    <property type="entry name" value="SPMIP1"/>
    <property type="match status" value="1"/>
</dbReference>
<name>A0ABM0GYE7_SACKO</name>
<dbReference type="PANTHER" id="PTHR35826">
    <property type="entry name" value="PROTEIN ATP6V1FNB-LIKE"/>
    <property type="match status" value="1"/>
</dbReference>
<organism evidence="2 3">
    <name type="scientific">Saccoglossus kowalevskii</name>
    <name type="common">Acorn worm</name>
    <dbReference type="NCBI Taxonomy" id="10224"/>
    <lineage>
        <taxon>Eukaryota</taxon>
        <taxon>Metazoa</taxon>
        <taxon>Hemichordata</taxon>
        <taxon>Enteropneusta</taxon>
        <taxon>Harrimaniidae</taxon>
        <taxon>Saccoglossus</taxon>
    </lineage>
</organism>
<reference evidence="3" key="1">
    <citation type="submission" date="2025-08" db="UniProtKB">
        <authorList>
            <consortium name="RefSeq"/>
        </authorList>
    </citation>
    <scope>IDENTIFICATION</scope>
    <source>
        <tissue evidence="3">Testes</tissue>
    </source>
</reference>
<accession>A0ABM0GYE7</accession>
<feature type="domain" description="Sperm microtubule inner protein 1 C-terminal" evidence="1">
    <location>
        <begin position="75"/>
        <end position="182"/>
    </location>
</feature>
<evidence type="ECO:0000313" key="2">
    <source>
        <dbReference type="Proteomes" id="UP000694865"/>
    </source>
</evidence>
<evidence type="ECO:0000313" key="3">
    <source>
        <dbReference type="RefSeq" id="XP_002740141.1"/>
    </source>
</evidence>
<dbReference type="InterPro" id="IPR054323">
    <property type="entry name" value="SPMIP1_C"/>
</dbReference>
<dbReference type="RefSeq" id="XP_002740141.1">
    <property type="nucleotide sequence ID" value="XM_002740095.2"/>
</dbReference>
<gene>
    <name evidence="3" type="primary">LOC100366722</name>
</gene>
<protein>
    <submittedName>
        <fullName evidence="3">Uncharacterized protein LOC100366722</fullName>
    </submittedName>
</protein>
<evidence type="ECO:0000259" key="1">
    <source>
        <dbReference type="Pfam" id="PF22589"/>
    </source>
</evidence>
<proteinExistence type="predicted"/>